<dbReference type="EMBL" id="MU856876">
    <property type="protein sequence ID" value="KAK4155995.1"/>
    <property type="molecule type" value="Genomic_DNA"/>
</dbReference>
<feature type="region of interest" description="Disordered" evidence="1">
    <location>
        <begin position="53"/>
        <end position="109"/>
    </location>
</feature>
<feature type="compositionally biased region" description="Basic residues" evidence="1">
    <location>
        <begin position="53"/>
        <end position="65"/>
    </location>
</feature>
<proteinExistence type="predicted"/>
<feature type="compositionally biased region" description="Acidic residues" evidence="1">
    <location>
        <begin position="85"/>
        <end position="107"/>
    </location>
</feature>
<reference evidence="2" key="2">
    <citation type="submission" date="2023-05" db="EMBL/GenBank/DDBJ databases">
        <authorList>
            <consortium name="Lawrence Berkeley National Laboratory"/>
            <person name="Steindorff A."/>
            <person name="Hensen N."/>
            <person name="Bonometti L."/>
            <person name="Westerberg I."/>
            <person name="Brannstrom I.O."/>
            <person name="Guillou S."/>
            <person name="Cros-Aarteil S."/>
            <person name="Calhoun S."/>
            <person name="Haridas S."/>
            <person name="Kuo A."/>
            <person name="Mondo S."/>
            <person name="Pangilinan J."/>
            <person name="Riley R."/>
            <person name="Labutti K."/>
            <person name="Andreopoulos B."/>
            <person name="Lipzen A."/>
            <person name="Chen C."/>
            <person name="Yanf M."/>
            <person name="Daum C."/>
            <person name="Ng V."/>
            <person name="Clum A."/>
            <person name="Ohm R."/>
            <person name="Martin F."/>
            <person name="Silar P."/>
            <person name="Natvig D."/>
            <person name="Lalanne C."/>
            <person name="Gautier V."/>
            <person name="Ament-Velasquez S.L."/>
            <person name="Kruys A."/>
            <person name="Hutchinson M.I."/>
            <person name="Powell A.J."/>
            <person name="Barry K."/>
            <person name="Miller A.N."/>
            <person name="Grigoriev I.V."/>
            <person name="Debuchy R."/>
            <person name="Gladieux P."/>
            <person name="Thoren M.H."/>
            <person name="Johannesson H."/>
        </authorList>
    </citation>
    <scope>NUCLEOTIDE SEQUENCE</scope>
    <source>
        <strain evidence="2">CBS 538.74</strain>
    </source>
</reference>
<accession>A0AAN6VRD2</accession>
<keyword evidence="3" id="KW-1185">Reference proteome</keyword>
<organism evidence="2 3">
    <name type="scientific">Chaetomidium leptoderma</name>
    <dbReference type="NCBI Taxonomy" id="669021"/>
    <lineage>
        <taxon>Eukaryota</taxon>
        <taxon>Fungi</taxon>
        <taxon>Dikarya</taxon>
        <taxon>Ascomycota</taxon>
        <taxon>Pezizomycotina</taxon>
        <taxon>Sordariomycetes</taxon>
        <taxon>Sordariomycetidae</taxon>
        <taxon>Sordariales</taxon>
        <taxon>Chaetomiaceae</taxon>
        <taxon>Chaetomidium</taxon>
    </lineage>
</organism>
<feature type="compositionally biased region" description="Basic and acidic residues" evidence="1">
    <location>
        <begin position="66"/>
        <end position="81"/>
    </location>
</feature>
<dbReference type="AlphaFoldDB" id="A0AAN6VRD2"/>
<gene>
    <name evidence="2" type="ORF">C8A00DRAFT_13030</name>
</gene>
<evidence type="ECO:0000313" key="3">
    <source>
        <dbReference type="Proteomes" id="UP001302745"/>
    </source>
</evidence>
<name>A0AAN6VRD2_9PEZI</name>
<evidence type="ECO:0000256" key="1">
    <source>
        <dbReference type="SAM" id="MobiDB-lite"/>
    </source>
</evidence>
<dbReference type="Proteomes" id="UP001302745">
    <property type="component" value="Unassembled WGS sequence"/>
</dbReference>
<evidence type="ECO:0000313" key="2">
    <source>
        <dbReference type="EMBL" id="KAK4155995.1"/>
    </source>
</evidence>
<reference evidence="2" key="1">
    <citation type="journal article" date="2023" name="Mol. Phylogenet. Evol.">
        <title>Genome-scale phylogeny and comparative genomics of the fungal order Sordariales.</title>
        <authorList>
            <person name="Hensen N."/>
            <person name="Bonometti L."/>
            <person name="Westerberg I."/>
            <person name="Brannstrom I.O."/>
            <person name="Guillou S."/>
            <person name="Cros-Aarteil S."/>
            <person name="Calhoun S."/>
            <person name="Haridas S."/>
            <person name="Kuo A."/>
            <person name="Mondo S."/>
            <person name="Pangilinan J."/>
            <person name="Riley R."/>
            <person name="LaButti K."/>
            <person name="Andreopoulos B."/>
            <person name="Lipzen A."/>
            <person name="Chen C."/>
            <person name="Yan M."/>
            <person name="Daum C."/>
            <person name="Ng V."/>
            <person name="Clum A."/>
            <person name="Steindorff A."/>
            <person name="Ohm R.A."/>
            <person name="Martin F."/>
            <person name="Silar P."/>
            <person name="Natvig D.O."/>
            <person name="Lalanne C."/>
            <person name="Gautier V."/>
            <person name="Ament-Velasquez S.L."/>
            <person name="Kruys A."/>
            <person name="Hutchinson M.I."/>
            <person name="Powell A.J."/>
            <person name="Barry K."/>
            <person name="Miller A.N."/>
            <person name="Grigoriev I.V."/>
            <person name="Debuchy R."/>
            <person name="Gladieux P."/>
            <person name="Hiltunen Thoren M."/>
            <person name="Johannesson H."/>
        </authorList>
    </citation>
    <scope>NUCLEOTIDE SEQUENCE</scope>
    <source>
        <strain evidence="2">CBS 538.74</strain>
    </source>
</reference>
<comment type="caution">
    <text evidence="2">The sequence shown here is derived from an EMBL/GenBank/DDBJ whole genome shotgun (WGS) entry which is preliminary data.</text>
</comment>
<sequence length="123" mass="13359">MVGRPPGKVGRAQLKSDDLVRIQTLYHDARMGPTQIHKVTGYSIHQIKYALKKKTPTIGKRTGRPRKGESAGKKGGGKESGEGEAVGEDEGEGEGESEEEGEEDVAMEELVRLQLPFCRGVQV</sequence>
<protein>
    <submittedName>
        <fullName evidence="2">Uncharacterized protein</fullName>
    </submittedName>
</protein>